<organism evidence="2 3">
    <name type="scientific">Pleurodeles waltl</name>
    <name type="common">Iberian ribbed newt</name>
    <dbReference type="NCBI Taxonomy" id="8319"/>
    <lineage>
        <taxon>Eukaryota</taxon>
        <taxon>Metazoa</taxon>
        <taxon>Chordata</taxon>
        <taxon>Craniata</taxon>
        <taxon>Vertebrata</taxon>
        <taxon>Euteleostomi</taxon>
        <taxon>Amphibia</taxon>
        <taxon>Batrachia</taxon>
        <taxon>Caudata</taxon>
        <taxon>Salamandroidea</taxon>
        <taxon>Salamandridae</taxon>
        <taxon>Pleurodelinae</taxon>
        <taxon>Pleurodeles</taxon>
    </lineage>
</organism>
<evidence type="ECO:0000313" key="3">
    <source>
        <dbReference type="Proteomes" id="UP001066276"/>
    </source>
</evidence>
<name>A0AAV7RVF6_PLEWA</name>
<proteinExistence type="predicted"/>
<reference evidence="2" key="1">
    <citation type="journal article" date="2022" name="bioRxiv">
        <title>Sequencing and chromosome-scale assembly of the giantPleurodeles waltlgenome.</title>
        <authorList>
            <person name="Brown T."/>
            <person name="Elewa A."/>
            <person name="Iarovenko S."/>
            <person name="Subramanian E."/>
            <person name="Araus A.J."/>
            <person name="Petzold A."/>
            <person name="Susuki M."/>
            <person name="Suzuki K.-i.T."/>
            <person name="Hayashi T."/>
            <person name="Toyoda A."/>
            <person name="Oliveira C."/>
            <person name="Osipova E."/>
            <person name="Leigh N.D."/>
            <person name="Simon A."/>
            <person name="Yun M.H."/>
        </authorList>
    </citation>
    <scope>NUCLEOTIDE SEQUENCE</scope>
    <source>
        <strain evidence="2">20211129_DDA</strain>
        <tissue evidence="2">Liver</tissue>
    </source>
</reference>
<protein>
    <submittedName>
        <fullName evidence="2">Uncharacterized protein</fullName>
    </submittedName>
</protein>
<dbReference type="AlphaFoldDB" id="A0AAV7RVF6"/>
<keyword evidence="3" id="KW-1185">Reference proteome</keyword>
<dbReference type="EMBL" id="JANPWB010000009">
    <property type="protein sequence ID" value="KAJ1154818.1"/>
    <property type="molecule type" value="Genomic_DNA"/>
</dbReference>
<gene>
    <name evidence="2" type="ORF">NDU88_007561</name>
</gene>
<sequence length="106" mass="12052">MENTSSPWTNQTCGRSAQKEDVVGCHIMANIGSVAQCHALKRKEREKIEDRRTMPGRPGDHGCTRPKDPRVERWLTSANNRECTYRQASHRSAVASPETAQLEYQR</sequence>
<evidence type="ECO:0000256" key="1">
    <source>
        <dbReference type="SAM" id="MobiDB-lite"/>
    </source>
</evidence>
<comment type="caution">
    <text evidence="2">The sequence shown here is derived from an EMBL/GenBank/DDBJ whole genome shotgun (WGS) entry which is preliminary data.</text>
</comment>
<accession>A0AAV7RVF6</accession>
<evidence type="ECO:0000313" key="2">
    <source>
        <dbReference type="EMBL" id="KAJ1154818.1"/>
    </source>
</evidence>
<dbReference type="Proteomes" id="UP001066276">
    <property type="component" value="Chromosome 5"/>
</dbReference>
<feature type="region of interest" description="Disordered" evidence="1">
    <location>
        <begin position="44"/>
        <end position="68"/>
    </location>
</feature>